<dbReference type="KEGG" id="bmt:BSUIS_B0417"/>
<evidence type="ECO:0000313" key="2">
    <source>
        <dbReference type="Proteomes" id="UP000008545"/>
    </source>
</evidence>
<sequence>MGVENVVSIRMRISLLTAQEQQQLAASDYRGIKWMLVKIFADR</sequence>
<organism evidence="1 2">
    <name type="scientific">Brucella suis (strain ATCC 23445 / NCTC 10510)</name>
    <dbReference type="NCBI Taxonomy" id="470137"/>
    <lineage>
        <taxon>Bacteria</taxon>
        <taxon>Pseudomonadati</taxon>
        <taxon>Pseudomonadota</taxon>
        <taxon>Alphaproteobacteria</taxon>
        <taxon>Hyphomicrobiales</taxon>
        <taxon>Brucellaceae</taxon>
        <taxon>Brucella/Ochrobactrum group</taxon>
        <taxon>Brucella</taxon>
    </lineage>
</organism>
<gene>
    <name evidence="1" type="ordered locus">BSUIS_B0417</name>
</gene>
<reference evidence="1 2" key="1">
    <citation type="submission" date="2007-12" db="EMBL/GenBank/DDBJ databases">
        <title>Brucella suis ATCC 23445 whole genome shotgun sequencing project.</title>
        <authorList>
            <person name="Setubal J.C."/>
            <person name="Bowns C."/>
            <person name="Boyle S."/>
            <person name="Crasta O.R."/>
            <person name="Czar M.J."/>
            <person name="Dharmanolla C."/>
            <person name="Gillespie J.J."/>
            <person name="Kenyon R.W."/>
            <person name="Lu J."/>
            <person name="Mane S."/>
            <person name="Mohapatra S."/>
            <person name="Nagrani S."/>
            <person name="Purkayastha A."/>
            <person name="Rajasimha H.K."/>
            <person name="Shallom J.M."/>
            <person name="Shallom S."/>
            <person name="Shukla M."/>
            <person name="Snyder E.E."/>
            <person name="Sobral B.W."/>
            <person name="Wattam A.R."/>
            <person name="Will R."/>
            <person name="Williams K."/>
            <person name="Yoo H."/>
            <person name="Bruce D."/>
            <person name="Detter C."/>
            <person name="Munk C."/>
            <person name="Brettin T.S."/>
        </authorList>
    </citation>
    <scope>NUCLEOTIDE SEQUENCE [LARGE SCALE GENOMIC DNA]</scope>
    <source>
        <strain evidence="2">ATCC 23445 / NCTC 10510</strain>
    </source>
</reference>
<dbReference type="EMBL" id="CP000912">
    <property type="protein sequence ID" value="ABY39418.1"/>
    <property type="molecule type" value="Genomic_DNA"/>
</dbReference>
<dbReference type="HOGENOM" id="CLU_3266732_0_0_5"/>
<dbReference type="Proteomes" id="UP000008545">
    <property type="component" value="Chromosome II"/>
</dbReference>
<proteinExistence type="predicted"/>
<accession>A9WYA2</accession>
<protein>
    <submittedName>
        <fullName evidence="1">Uncharacterized protein</fullName>
    </submittedName>
</protein>
<evidence type="ECO:0000313" key="1">
    <source>
        <dbReference type="EMBL" id="ABY39418.1"/>
    </source>
</evidence>
<name>A9WYA2_BRUSI</name>
<dbReference type="AlphaFoldDB" id="A9WYA2"/>